<dbReference type="InterPro" id="IPR034033">
    <property type="entry name" value="Serralysin-like"/>
</dbReference>
<dbReference type="Pfam" id="PF08548">
    <property type="entry name" value="Peptidase_M10_C"/>
    <property type="match status" value="2"/>
</dbReference>
<dbReference type="InterPro" id="IPR001343">
    <property type="entry name" value="Hemolysn_Ca-bd"/>
</dbReference>
<dbReference type="Proteomes" id="UP000515861">
    <property type="component" value="Chromosome"/>
</dbReference>
<protein>
    <submittedName>
        <fullName evidence="12">M10 family metallopeptidase C-terminal domain-containing protein</fullName>
    </submittedName>
</protein>
<evidence type="ECO:0000256" key="2">
    <source>
        <dbReference type="ARBA" id="ARBA00004613"/>
    </source>
</evidence>
<evidence type="ECO:0000256" key="10">
    <source>
        <dbReference type="SAM" id="MobiDB-lite"/>
    </source>
</evidence>
<dbReference type="PRINTS" id="PR00313">
    <property type="entry name" value="CABNDNGRPT"/>
</dbReference>
<keyword evidence="8" id="KW-0378">Hydrolase</keyword>
<dbReference type="Pfam" id="PF04151">
    <property type="entry name" value="PPC"/>
    <property type="match status" value="1"/>
</dbReference>
<comment type="similarity">
    <text evidence="3">Belongs to the peptidase M10B family.</text>
</comment>
<evidence type="ECO:0000313" key="13">
    <source>
        <dbReference type="Proteomes" id="UP000515861"/>
    </source>
</evidence>
<keyword evidence="4" id="KW-0964">Secreted</keyword>
<dbReference type="KEGG" id="ssau:H8M03_05535"/>
<dbReference type="PANTHER" id="PTHR38340:SF1">
    <property type="entry name" value="S-LAYER PROTEIN"/>
    <property type="match status" value="1"/>
</dbReference>
<dbReference type="InterPro" id="IPR007280">
    <property type="entry name" value="Peptidase_C_arc/bac"/>
</dbReference>
<keyword evidence="6" id="KW-0479">Metal-binding</keyword>
<evidence type="ECO:0000256" key="7">
    <source>
        <dbReference type="ARBA" id="ARBA00022737"/>
    </source>
</evidence>
<dbReference type="GO" id="GO:0031012">
    <property type="term" value="C:extracellular matrix"/>
    <property type="evidence" value="ECO:0007669"/>
    <property type="project" value="InterPro"/>
</dbReference>
<dbReference type="CDD" id="cd04277">
    <property type="entry name" value="ZnMc_serralysin_like"/>
    <property type="match status" value="1"/>
</dbReference>
<dbReference type="Pfam" id="PF00413">
    <property type="entry name" value="Peptidase_M10"/>
    <property type="match status" value="1"/>
</dbReference>
<dbReference type="GO" id="GO:0004222">
    <property type="term" value="F:metalloendopeptidase activity"/>
    <property type="evidence" value="ECO:0007669"/>
    <property type="project" value="InterPro"/>
</dbReference>
<evidence type="ECO:0000313" key="12">
    <source>
        <dbReference type="EMBL" id="QNM83783.1"/>
    </source>
</evidence>
<evidence type="ECO:0000256" key="6">
    <source>
        <dbReference type="ARBA" id="ARBA00022723"/>
    </source>
</evidence>
<reference evidence="12 13" key="1">
    <citation type="submission" date="2020-08" db="EMBL/GenBank/DDBJ databases">
        <title>Sphingomonas sp. sand1-3 16S ribosomal RNA gene Genome sequencing and assembly.</title>
        <authorList>
            <person name="Kang M."/>
        </authorList>
    </citation>
    <scope>NUCLEOTIDE SEQUENCE [LARGE SCALE GENOMIC DNA]</scope>
    <source>
        <strain evidence="13">sand1-3</strain>
    </source>
</reference>
<dbReference type="SUPFAM" id="SSF55486">
    <property type="entry name" value="Metalloproteases ('zincins'), catalytic domain"/>
    <property type="match status" value="1"/>
</dbReference>
<proteinExistence type="inferred from homology"/>
<dbReference type="SMART" id="SM00235">
    <property type="entry name" value="ZnMc"/>
    <property type="match status" value="1"/>
</dbReference>
<dbReference type="GO" id="GO:0005509">
    <property type="term" value="F:calcium ion binding"/>
    <property type="evidence" value="ECO:0007669"/>
    <property type="project" value="InterPro"/>
</dbReference>
<dbReference type="GO" id="GO:0005615">
    <property type="term" value="C:extracellular space"/>
    <property type="evidence" value="ECO:0007669"/>
    <property type="project" value="InterPro"/>
</dbReference>
<feature type="region of interest" description="Disordered" evidence="10">
    <location>
        <begin position="406"/>
        <end position="435"/>
    </location>
</feature>
<evidence type="ECO:0000256" key="9">
    <source>
        <dbReference type="ARBA" id="ARBA00022833"/>
    </source>
</evidence>
<evidence type="ECO:0000259" key="11">
    <source>
        <dbReference type="SMART" id="SM00235"/>
    </source>
</evidence>
<evidence type="ECO:0000256" key="1">
    <source>
        <dbReference type="ARBA" id="ARBA00001913"/>
    </source>
</evidence>
<keyword evidence="9" id="KW-0862">Zinc</keyword>
<keyword evidence="5" id="KW-0645">Protease</keyword>
<dbReference type="Gene3D" id="2.60.120.380">
    <property type="match status" value="1"/>
</dbReference>
<name>A0A7G9L584_9SPHN</name>
<dbReference type="InterPro" id="IPR001818">
    <property type="entry name" value="Pept_M10_metallopeptidase"/>
</dbReference>
<dbReference type="SUPFAM" id="SSF51120">
    <property type="entry name" value="beta-Roll"/>
    <property type="match status" value="4"/>
</dbReference>
<keyword evidence="13" id="KW-1185">Reference proteome</keyword>
<dbReference type="InterPro" id="IPR013858">
    <property type="entry name" value="Peptidase_M10B_C"/>
</dbReference>
<dbReference type="InterPro" id="IPR050557">
    <property type="entry name" value="RTX_toxin/Mannuronan_C5-epim"/>
</dbReference>
<evidence type="ECO:0000256" key="5">
    <source>
        <dbReference type="ARBA" id="ARBA00022670"/>
    </source>
</evidence>
<comment type="cofactor">
    <cofactor evidence="1">
        <name>Ca(2+)</name>
        <dbReference type="ChEBI" id="CHEBI:29108"/>
    </cofactor>
</comment>
<organism evidence="12 13">
    <name type="scientific">Sphingomonas sabuli</name>
    <dbReference type="NCBI Taxonomy" id="2764186"/>
    <lineage>
        <taxon>Bacteria</taxon>
        <taxon>Pseudomonadati</taxon>
        <taxon>Pseudomonadota</taxon>
        <taxon>Alphaproteobacteria</taxon>
        <taxon>Sphingomonadales</taxon>
        <taxon>Sphingomonadaceae</taxon>
        <taxon>Sphingomonas</taxon>
    </lineage>
</organism>
<dbReference type="InterPro" id="IPR006026">
    <property type="entry name" value="Peptidase_Metallo"/>
</dbReference>
<dbReference type="GO" id="GO:0008270">
    <property type="term" value="F:zinc ion binding"/>
    <property type="evidence" value="ECO:0007669"/>
    <property type="project" value="InterPro"/>
</dbReference>
<dbReference type="RefSeq" id="WP_187480737.1">
    <property type="nucleotide sequence ID" value="NZ_CP060697.1"/>
</dbReference>
<sequence>MVDIPADSLTTTDITVGGTLTNQLEVVGDHDWIRIELTAGQRIVITLNGSGANPLEDPYLFVRNAAGTLLAENDDSGSGRDSRLVFTATTTGVYYLDIGAYDESYAGQYTVTVQPYTAPPVYSLEQAANQLTHGFWNGDYRHFDVSQGDSITVNLTALTAAGQNLARAALQLWTDIIGVEFDEVATGGQIVFDDSDEGAYSTSSYSNHIISRSEVNVDVAWLTEYGANQQGYAFQAYIHEIGHALGLGHAGDYNSVATYDTDALFANDAWSTSIMSYFSQTENAYFVDRGFDYNFALTPMSADILAMRFLYGLSTTTREGNTTYGTNWTNDSGALTIFDSGGIDTIDLGNRSGSQLVNLNSGTFSNVLGETGNIAIAPFTVIENARTGTGADTLIGNSAANFLDSGSGNDTLQGNAGDDRLAPGQGSNTVNGGAGSDTVDYSVGMTAGVSVNLVTGLASTQGGAGTDTLISIENVRGTTYADTLQGNTGNNVLDGRGGSDTMTGLAGDDTYYVDAAGDSIAEVAGGGSDTVYSSINFALAANIENLILTGTAVSATGNGAINRIVGNASNNILNGGAGADIMRGGAGNDTYYVDNVGERLAEFAGQGRDLVYSSVSFALSSNFENLTLTGSAVRASGNNLANQLTGTNGNNVLNGGLGADVMTGAGGNDIYYVENAGDHTVEASGGGRDRVYSTVAWSLEAAVEDLFLRGTASIAGRGNAIDNVIVGNGGNNVLDGRAGADSLRGSLGSDTFTFRTGEFGGMSASTADRVMDFSHAQGDRLDFHLVDANAALAGDQAFAFIGTGAFTGAAGQLRYQMSNGNTYVYGDTNGDGAADFMVRLDGSHTLVGGDFIL</sequence>
<dbReference type="Pfam" id="PF00353">
    <property type="entry name" value="HemolysinCabind"/>
    <property type="match status" value="5"/>
</dbReference>
<dbReference type="InterPro" id="IPR024079">
    <property type="entry name" value="MetalloPept_cat_dom_sf"/>
</dbReference>
<feature type="domain" description="Peptidase metallopeptidase" evidence="11">
    <location>
        <begin position="138"/>
        <end position="280"/>
    </location>
</feature>
<keyword evidence="7" id="KW-0677">Repeat</keyword>
<dbReference type="PANTHER" id="PTHR38340">
    <property type="entry name" value="S-LAYER PROTEIN"/>
    <property type="match status" value="1"/>
</dbReference>
<comment type="subcellular location">
    <subcellularLocation>
        <location evidence="2">Secreted</location>
    </subcellularLocation>
</comment>
<dbReference type="GO" id="GO:0006508">
    <property type="term" value="P:proteolysis"/>
    <property type="evidence" value="ECO:0007669"/>
    <property type="project" value="UniProtKB-KW"/>
</dbReference>
<gene>
    <name evidence="12" type="ORF">H8M03_05535</name>
</gene>
<dbReference type="Gene3D" id="2.150.10.10">
    <property type="entry name" value="Serralysin-like metalloprotease, C-terminal"/>
    <property type="match status" value="4"/>
</dbReference>
<dbReference type="AlphaFoldDB" id="A0A7G9L584"/>
<dbReference type="SUPFAM" id="SSF89260">
    <property type="entry name" value="Collagen-binding domain"/>
    <property type="match status" value="1"/>
</dbReference>
<accession>A0A7G9L584</accession>
<evidence type="ECO:0000256" key="8">
    <source>
        <dbReference type="ARBA" id="ARBA00022801"/>
    </source>
</evidence>
<evidence type="ECO:0000256" key="3">
    <source>
        <dbReference type="ARBA" id="ARBA00009490"/>
    </source>
</evidence>
<evidence type="ECO:0000256" key="4">
    <source>
        <dbReference type="ARBA" id="ARBA00022525"/>
    </source>
</evidence>
<dbReference type="Gene3D" id="3.40.390.10">
    <property type="entry name" value="Collagenase (Catalytic Domain)"/>
    <property type="match status" value="1"/>
</dbReference>
<dbReference type="EMBL" id="CP060697">
    <property type="protein sequence ID" value="QNM83783.1"/>
    <property type="molecule type" value="Genomic_DNA"/>
</dbReference>
<dbReference type="InterPro" id="IPR011049">
    <property type="entry name" value="Serralysin-like_metalloprot_C"/>
</dbReference>